<evidence type="ECO:0000313" key="3">
    <source>
        <dbReference type="EMBL" id="MXO92395.1"/>
    </source>
</evidence>
<proteinExistence type="predicted"/>
<keyword evidence="4" id="KW-1185">Reference proteome</keyword>
<feature type="signal peptide" evidence="1">
    <location>
        <begin position="1"/>
        <end position="22"/>
    </location>
</feature>
<reference evidence="3 4" key="1">
    <citation type="submission" date="2019-12" db="EMBL/GenBank/DDBJ databases">
        <title>Genomic-based taxomic classification of the family Erythrobacteraceae.</title>
        <authorList>
            <person name="Xu L."/>
        </authorList>
    </citation>
    <scope>NUCLEOTIDE SEQUENCE [LARGE SCALE GENOMIC DNA]</scope>
    <source>
        <strain evidence="3 4">RC4-10-4</strain>
    </source>
</reference>
<dbReference type="Gene3D" id="3.40.50.10610">
    <property type="entry name" value="ABC-type transport auxiliary lipoprotein component"/>
    <property type="match status" value="1"/>
</dbReference>
<gene>
    <name evidence="3" type="ORF">GRI62_02095</name>
</gene>
<feature type="chain" id="PRO_5032938374" evidence="1">
    <location>
        <begin position="23"/>
        <end position="199"/>
    </location>
</feature>
<dbReference type="SUPFAM" id="SSF159594">
    <property type="entry name" value="XCC0632-like"/>
    <property type="match status" value="1"/>
</dbReference>
<dbReference type="Proteomes" id="UP000460626">
    <property type="component" value="Unassembled WGS sequence"/>
</dbReference>
<dbReference type="RefSeq" id="WP_131451779.1">
    <property type="nucleotide sequence ID" value="NZ_BMJK01000001.1"/>
</dbReference>
<dbReference type="InterPro" id="IPR005586">
    <property type="entry name" value="ABC_trans_aux"/>
</dbReference>
<dbReference type="AlphaFoldDB" id="A0A844ZWX9"/>
<evidence type="ECO:0000313" key="4">
    <source>
        <dbReference type="Proteomes" id="UP000460626"/>
    </source>
</evidence>
<dbReference type="PROSITE" id="PS51257">
    <property type="entry name" value="PROKAR_LIPOPROTEIN"/>
    <property type="match status" value="1"/>
</dbReference>
<keyword evidence="1" id="KW-0732">Signal</keyword>
<name>A0A844ZWX9_9SPHN</name>
<dbReference type="OrthoDB" id="7391077at2"/>
<sequence>MNPFKSTLVALTAAAALSTSLAGCISFGPDAPEQLLTLTPTATVPSGYSSEGQVANALSVEVPTVAQRLNVPRIPVTTSDSTLAYLVDAVWVEKPAELFRTVLSETIRAKGNRLVVADEDLEFAANTRLSGTLVAMEYDAVTSSAVVRYDAVLEMAGGRVLTQRFEERVPGVLPEATAVGAALNQATNAVADRVAEWVG</sequence>
<evidence type="ECO:0000256" key="1">
    <source>
        <dbReference type="SAM" id="SignalP"/>
    </source>
</evidence>
<dbReference type="EMBL" id="WTYH01000001">
    <property type="protein sequence ID" value="MXO92395.1"/>
    <property type="molecule type" value="Genomic_DNA"/>
</dbReference>
<protein>
    <submittedName>
        <fullName evidence="3">ABC transporter</fullName>
    </submittedName>
</protein>
<evidence type="ECO:0000259" key="2">
    <source>
        <dbReference type="Pfam" id="PF03886"/>
    </source>
</evidence>
<comment type="caution">
    <text evidence="3">The sequence shown here is derived from an EMBL/GenBank/DDBJ whole genome shotgun (WGS) entry which is preliminary data.</text>
</comment>
<feature type="domain" description="ABC-type transport auxiliary lipoprotein component" evidence="2">
    <location>
        <begin position="50"/>
        <end position="195"/>
    </location>
</feature>
<accession>A0A844ZWX9</accession>
<dbReference type="Pfam" id="PF03886">
    <property type="entry name" value="ABC_trans_aux"/>
    <property type="match status" value="1"/>
</dbReference>
<organism evidence="3 4">
    <name type="scientific">Aurantiacibacter arachoides</name>
    <dbReference type="NCBI Taxonomy" id="1850444"/>
    <lineage>
        <taxon>Bacteria</taxon>
        <taxon>Pseudomonadati</taxon>
        <taxon>Pseudomonadota</taxon>
        <taxon>Alphaproteobacteria</taxon>
        <taxon>Sphingomonadales</taxon>
        <taxon>Erythrobacteraceae</taxon>
        <taxon>Aurantiacibacter</taxon>
    </lineage>
</organism>